<dbReference type="PANTHER" id="PTHR36529:SF1">
    <property type="entry name" value="GLYCOSYLTRANSFERASE"/>
    <property type="match status" value="1"/>
</dbReference>
<evidence type="ECO:0000313" key="1">
    <source>
        <dbReference type="EMBL" id="CAA9483292.1"/>
    </source>
</evidence>
<keyword evidence="1" id="KW-0808">Transferase</keyword>
<dbReference type="PANTHER" id="PTHR36529">
    <property type="entry name" value="SLL1095 PROTEIN"/>
    <property type="match status" value="1"/>
</dbReference>
<dbReference type="EMBL" id="CADCVW010000012">
    <property type="protein sequence ID" value="CAA9483292.1"/>
    <property type="molecule type" value="Genomic_DNA"/>
</dbReference>
<protein>
    <submittedName>
        <fullName evidence="1">Glycosyltransferase</fullName>
        <ecNumber evidence="1">2.4.1.-</ecNumber>
    </submittedName>
</protein>
<dbReference type="Gene3D" id="3.90.550.10">
    <property type="entry name" value="Spore Coat Polysaccharide Biosynthesis Protein SpsA, Chain A"/>
    <property type="match status" value="1"/>
</dbReference>
<dbReference type="Pfam" id="PF09837">
    <property type="entry name" value="DUF2064"/>
    <property type="match status" value="1"/>
</dbReference>
<dbReference type="NCBIfam" id="TIGR04282">
    <property type="entry name" value="glyco_like_cofC"/>
    <property type="match status" value="1"/>
</dbReference>
<keyword evidence="1" id="KW-0328">Glycosyltransferase</keyword>
<dbReference type="GO" id="GO:0016757">
    <property type="term" value="F:glycosyltransferase activity"/>
    <property type="evidence" value="ECO:0007669"/>
    <property type="project" value="UniProtKB-KW"/>
</dbReference>
<dbReference type="InterPro" id="IPR029044">
    <property type="entry name" value="Nucleotide-diphossugar_trans"/>
</dbReference>
<dbReference type="AlphaFoldDB" id="A0A6J4S4F3"/>
<proteinExistence type="predicted"/>
<sequence>MPEPRVVLFTRYPEPGRAKTRLIPALGEVGAAALHRRLAERTLAAVRASGLPYELRVTGAEPAAFRAWLGPMDAVPQGDGDLGERLARAAPPYPVLFIGADVPDLSANHLRAAADALRGAPAVVGPAEDGGYWLLGLAGAVRGIFDGIAWGTDAVFDQTMTRLRAAGDEPALLACLADCDRPEDLARWPGLAA</sequence>
<dbReference type="EC" id="2.4.1.-" evidence="1"/>
<organism evidence="1">
    <name type="scientific">uncultured Sphingomonadaceae bacterium</name>
    <dbReference type="NCBI Taxonomy" id="169976"/>
    <lineage>
        <taxon>Bacteria</taxon>
        <taxon>Pseudomonadati</taxon>
        <taxon>Pseudomonadota</taxon>
        <taxon>Alphaproteobacteria</taxon>
        <taxon>Sphingomonadales</taxon>
        <taxon>Sphingomonadaceae</taxon>
        <taxon>environmental samples</taxon>
    </lineage>
</organism>
<name>A0A6J4S4F3_9SPHN</name>
<gene>
    <name evidence="1" type="ORF">AVDCRST_MAG39-404</name>
</gene>
<dbReference type="InterPro" id="IPR018641">
    <property type="entry name" value="Trfase_1_rSAM/seldom-assoc"/>
</dbReference>
<reference evidence="1" key="1">
    <citation type="submission" date="2020-02" db="EMBL/GenBank/DDBJ databases">
        <authorList>
            <person name="Meier V. D."/>
        </authorList>
    </citation>
    <scope>NUCLEOTIDE SEQUENCE</scope>
    <source>
        <strain evidence="1">AVDCRST_MAG39</strain>
    </source>
</reference>
<dbReference type="SUPFAM" id="SSF53448">
    <property type="entry name" value="Nucleotide-diphospho-sugar transferases"/>
    <property type="match status" value="1"/>
</dbReference>
<accession>A0A6J4S4F3</accession>